<evidence type="ECO:0000313" key="3">
    <source>
        <dbReference type="Proteomes" id="UP000270094"/>
    </source>
</evidence>
<dbReference type="PANTHER" id="PTHR23324">
    <property type="entry name" value="SEC14 RELATED PROTEIN"/>
    <property type="match status" value="1"/>
</dbReference>
<dbReference type="Gene3D" id="2.60.120.680">
    <property type="entry name" value="GOLD domain"/>
    <property type="match status" value="2"/>
</dbReference>
<dbReference type="Proteomes" id="UP000270094">
    <property type="component" value="Unassembled WGS sequence"/>
</dbReference>
<dbReference type="GO" id="GO:0005737">
    <property type="term" value="C:cytoplasm"/>
    <property type="evidence" value="ECO:0007669"/>
    <property type="project" value="TreeGrafter"/>
</dbReference>
<keyword evidence="3" id="KW-1185">Reference proteome</keyword>
<accession>A0A3P7JG76</accession>
<evidence type="ECO:0000259" key="1">
    <source>
        <dbReference type="PROSITE" id="PS50866"/>
    </source>
</evidence>
<organism evidence="2 3">
    <name type="scientific">Strongylus vulgaris</name>
    <name type="common">Blood worm</name>
    <dbReference type="NCBI Taxonomy" id="40348"/>
    <lineage>
        <taxon>Eukaryota</taxon>
        <taxon>Metazoa</taxon>
        <taxon>Ecdysozoa</taxon>
        <taxon>Nematoda</taxon>
        <taxon>Chromadorea</taxon>
        <taxon>Rhabditida</taxon>
        <taxon>Rhabditina</taxon>
        <taxon>Rhabditomorpha</taxon>
        <taxon>Strongyloidea</taxon>
        <taxon>Strongylidae</taxon>
        <taxon>Strongylus</taxon>
    </lineage>
</organism>
<dbReference type="OrthoDB" id="1434354at2759"/>
<dbReference type="SUPFAM" id="SSF101576">
    <property type="entry name" value="Supernatant protein factor (SPF), C-terminal domain"/>
    <property type="match status" value="2"/>
</dbReference>
<feature type="domain" description="GOLD" evidence="1">
    <location>
        <begin position="12"/>
        <end position="155"/>
    </location>
</feature>
<dbReference type="PROSITE" id="PS50866">
    <property type="entry name" value="GOLD"/>
    <property type="match status" value="1"/>
</dbReference>
<protein>
    <recommendedName>
        <fullName evidence="1">GOLD domain-containing protein</fullName>
    </recommendedName>
</protein>
<sequence length="158" mass="18522">MGPVPSDYYVDPKTAMPDYDQLTTVYAGDKHLISIRIKEKSRICWQYMTDDDDIGFAIHFDPSFQVSLKNFLDCVAFWQYMTDDDDIGFAIHFDPSFQANNLTEMEIVFPYIRLECTNVPISGHYVAEKAGNYIIEFDNYYSWFSAKQLRYNIEIEEL</sequence>
<dbReference type="InterPro" id="IPR036598">
    <property type="entry name" value="GOLD_dom_sf"/>
</dbReference>
<dbReference type="PANTHER" id="PTHR23324:SF83">
    <property type="entry name" value="SEC14-LIKE PROTEIN 2"/>
    <property type="match status" value="1"/>
</dbReference>
<dbReference type="EMBL" id="UYYB01098663">
    <property type="protein sequence ID" value="VDM77204.1"/>
    <property type="molecule type" value="Genomic_DNA"/>
</dbReference>
<gene>
    <name evidence="2" type="ORF">SVUK_LOCUS12202</name>
</gene>
<proteinExistence type="predicted"/>
<name>A0A3P7JG76_STRVU</name>
<evidence type="ECO:0000313" key="2">
    <source>
        <dbReference type="EMBL" id="VDM77204.1"/>
    </source>
</evidence>
<dbReference type="InterPro" id="IPR051064">
    <property type="entry name" value="SEC14/CRAL-TRIO_domain"/>
</dbReference>
<reference evidence="2 3" key="1">
    <citation type="submission" date="2018-11" db="EMBL/GenBank/DDBJ databases">
        <authorList>
            <consortium name="Pathogen Informatics"/>
        </authorList>
    </citation>
    <scope>NUCLEOTIDE SEQUENCE [LARGE SCALE GENOMIC DNA]</scope>
</reference>
<dbReference type="AlphaFoldDB" id="A0A3P7JG76"/>
<dbReference type="InterPro" id="IPR009038">
    <property type="entry name" value="GOLD_dom"/>
</dbReference>